<reference evidence="3 4" key="1">
    <citation type="submission" date="2017-01" db="EMBL/GenBank/DDBJ databases">
        <title>Draft genome sequence of Bacillus oleronius.</title>
        <authorList>
            <person name="Allam M."/>
        </authorList>
    </citation>
    <scope>NUCLEOTIDE SEQUENCE [LARGE SCALE GENOMIC DNA]</scope>
    <source>
        <strain evidence="3 4">DSM 9356</strain>
    </source>
</reference>
<feature type="compositionally biased region" description="Basic and acidic residues" evidence="2">
    <location>
        <begin position="128"/>
        <end position="139"/>
    </location>
</feature>
<protein>
    <submittedName>
        <fullName evidence="3">Uncharacterized protein</fullName>
    </submittedName>
</protein>
<organism evidence="3 4">
    <name type="scientific">Heyndrickxia oleronia</name>
    <dbReference type="NCBI Taxonomy" id="38875"/>
    <lineage>
        <taxon>Bacteria</taxon>
        <taxon>Bacillati</taxon>
        <taxon>Bacillota</taxon>
        <taxon>Bacilli</taxon>
        <taxon>Bacillales</taxon>
        <taxon>Bacillaceae</taxon>
        <taxon>Heyndrickxia</taxon>
    </lineage>
</organism>
<feature type="coiled-coil region" evidence="1">
    <location>
        <begin position="204"/>
        <end position="245"/>
    </location>
</feature>
<dbReference type="RefSeq" id="WP_078109926.1">
    <property type="nucleotide sequence ID" value="NZ_CP065424.1"/>
</dbReference>
<evidence type="ECO:0000256" key="2">
    <source>
        <dbReference type="SAM" id="MobiDB-lite"/>
    </source>
</evidence>
<dbReference type="Proteomes" id="UP000189761">
    <property type="component" value="Unassembled WGS sequence"/>
</dbReference>
<comment type="caution">
    <text evidence="3">The sequence shown here is derived from an EMBL/GenBank/DDBJ whole genome shotgun (WGS) entry which is preliminary data.</text>
</comment>
<name>A0A8E2LG55_9BACI</name>
<keyword evidence="1" id="KW-0175">Coiled coil</keyword>
<dbReference type="EMBL" id="MTLA01000079">
    <property type="protein sequence ID" value="OOP68824.1"/>
    <property type="molecule type" value="Genomic_DNA"/>
</dbReference>
<proteinExistence type="predicted"/>
<evidence type="ECO:0000313" key="3">
    <source>
        <dbReference type="EMBL" id="OOP68824.1"/>
    </source>
</evidence>
<evidence type="ECO:0000256" key="1">
    <source>
        <dbReference type="SAM" id="Coils"/>
    </source>
</evidence>
<evidence type="ECO:0000313" key="4">
    <source>
        <dbReference type="Proteomes" id="UP000189761"/>
    </source>
</evidence>
<gene>
    <name evidence="3" type="ORF">BWZ43_08350</name>
</gene>
<sequence>MAQTSVPRRYTGAVRTVSSSDGWKPTLDEYTLTQDQLARYKAGEKLEDILKGEKDVVLTKERYLDLKSRGVSDTKIAKDFNLKHIGELTQWKKDNFSPEEIEQLRMNTVLARRNGTVNKAALSTSNDAESKTTKSDLSNENKEISKELELLKRELVDAHKLVTEKEELLKDSVQENLRKDELIIKLQNQLDKSVELYETAMLDKEQLHKENTNLVNRVQTYEREIDNLQKRCDRYQSEYIELEDEVTGLRRFALTKLKKDVYPA</sequence>
<accession>A0A8E2LG55</accession>
<feature type="region of interest" description="Disordered" evidence="2">
    <location>
        <begin position="120"/>
        <end position="139"/>
    </location>
</feature>
<keyword evidence="4" id="KW-1185">Reference proteome</keyword>
<dbReference type="AlphaFoldDB" id="A0A8E2LG55"/>